<evidence type="ECO:0008006" key="3">
    <source>
        <dbReference type="Google" id="ProtNLM"/>
    </source>
</evidence>
<evidence type="ECO:0000256" key="1">
    <source>
        <dbReference type="SAM" id="MobiDB-lite"/>
    </source>
</evidence>
<dbReference type="AlphaFoldDB" id="A0AB33JVX0"/>
<gene>
    <name evidence="2" type="ORF">KCMC57_33760</name>
</gene>
<dbReference type="EMBL" id="AP035881">
    <property type="protein sequence ID" value="BFP47008.1"/>
    <property type="molecule type" value="Genomic_DNA"/>
</dbReference>
<evidence type="ECO:0000313" key="2">
    <source>
        <dbReference type="EMBL" id="BFP47008.1"/>
    </source>
</evidence>
<proteinExistence type="predicted"/>
<dbReference type="RefSeq" id="WP_407989385.1">
    <property type="nucleotide sequence ID" value="NZ_AP035881.2"/>
</dbReference>
<sequence>MDLLAWLAMGAAVTVSAHGEWALAVESGFHPLVGAGLPLALDTYALRALRAGREVFPPVLGMIATNAAAHLLSAGVIHPDWRLIVAVSAIAPLVLWRVHVLHTAEAAAEWAPEPELPPLWADPVPAVPEVSEREAAAVPAVPEVYPEPVPAPAEPLPAVASEAVRELAFSPLPPWPVPAQQVSPTRPQAVDEYVPEQDEYTGYTTPDQDEQTGGADELTPVAAARFAEVLASGGLPSVRTLRTEYGIGQPRAQRVRDALRHLSAPGQVAA</sequence>
<organism evidence="2">
    <name type="scientific">Kitasatospora sp. CMC57</name>
    <dbReference type="NCBI Taxonomy" id="3231513"/>
    <lineage>
        <taxon>Bacteria</taxon>
        <taxon>Bacillati</taxon>
        <taxon>Actinomycetota</taxon>
        <taxon>Actinomycetes</taxon>
        <taxon>Kitasatosporales</taxon>
        <taxon>Streptomycetaceae</taxon>
        <taxon>Kitasatospora</taxon>
    </lineage>
</organism>
<name>A0AB33JVX0_9ACTN</name>
<feature type="region of interest" description="Disordered" evidence="1">
    <location>
        <begin position="194"/>
        <end position="214"/>
    </location>
</feature>
<reference evidence="2" key="1">
    <citation type="submission" date="2024-07" db="EMBL/GenBank/DDBJ databases">
        <title>Complete genome sequences of cellulolytic bacteria, Kitasatospora sp. CMC57 and Streptomyces sp. CMC78, isolated from Japanese agricultural soil.</title>
        <authorList>
            <person name="Hashimoto T."/>
            <person name="Ito M."/>
            <person name="Iwamoto M."/>
            <person name="Fukahori D."/>
            <person name="Shoda T."/>
            <person name="Sakoda M."/>
            <person name="Morohoshi T."/>
            <person name="Mitsuboshi M."/>
            <person name="Nishizawa T."/>
        </authorList>
    </citation>
    <scope>NUCLEOTIDE SEQUENCE</scope>
    <source>
        <strain evidence="2">CMC57</strain>
    </source>
</reference>
<protein>
    <recommendedName>
        <fullName evidence="3">DUF2637 domain-containing protein</fullName>
    </recommendedName>
</protein>
<accession>A0AB33JVX0</accession>